<organism evidence="2 3">
    <name type="scientific">Microbacterium algihabitans</name>
    <dbReference type="NCBI Taxonomy" id="3075992"/>
    <lineage>
        <taxon>Bacteria</taxon>
        <taxon>Bacillati</taxon>
        <taxon>Actinomycetota</taxon>
        <taxon>Actinomycetes</taxon>
        <taxon>Micrococcales</taxon>
        <taxon>Microbacteriaceae</taxon>
        <taxon>Microbacterium</taxon>
    </lineage>
</organism>
<gene>
    <name evidence="2" type="ORF">RWH43_17185</name>
</gene>
<name>A0ABU3S033_9MICO</name>
<protein>
    <submittedName>
        <fullName evidence="2">Uncharacterized protein</fullName>
    </submittedName>
</protein>
<sequence length="86" mass="9579">MPDTTHTNRTPDRPTFLDAVAEFALVFSRPDTAADMATRLSCREVDALAEMLRACGQVEAAEMWMEEHATDDDEGDAHHTERGSEQ</sequence>
<dbReference type="EMBL" id="JAWDIU010000008">
    <property type="protein sequence ID" value="MDU0328496.1"/>
    <property type="molecule type" value="Genomic_DNA"/>
</dbReference>
<accession>A0ABU3S033</accession>
<evidence type="ECO:0000313" key="3">
    <source>
        <dbReference type="Proteomes" id="UP001256673"/>
    </source>
</evidence>
<evidence type="ECO:0000313" key="2">
    <source>
        <dbReference type="EMBL" id="MDU0328496.1"/>
    </source>
</evidence>
<feature type="compositionally biased region" description="Basic and acidic residues" evidence="1">
    <location>
        <begin position="76"/>
        <end position="86"/>
    </location>
</feature>
<dbReference type="RefSeq" id="WP_316002091.1">
    <property type="nucleotide sequence ID" value="NZ_JAWDIU010000008.1"/>
</dbReference>
<comment type="caution">
    <text evidence="2">The sequence shown here is derived from an EMBL/GenBank/DDBJ whole genome shotgun (WGS) entry which is preliminary data.</text>
</comment>
<reference evidence="2 3" key="1">
    <citation type="submission" date="2023-09" db="EMBL/GenBank/DDBJ databases">
        <title>Microbacterium fusihabitans sp. nov., Microbacterium phycihabitans sp. nov., and Microbacterium cervinum sp. nov., isolated from dried seaweeds of beach.</title>
        <authorList>
            <person name="Lee S.D."/>
        </authorList>
    </citation>
    <scope>NUCLEOTIDE SEQUENCE [LARGE SCALE GENOMIC DNA]</scope>
    <source>
        <strain evidence="2 3">KSW2-21</strain>
    </source>
</reference>
<keyword evidence="3" id="KW-1185">Reference proteome</keyword>
<evidence type="ECO:0000256" key="1">
    <source>
        <dbReference type="SAM" id="MobiDB-lite"/>
    </source>
</evidence>
<dbReference type="Proteomes" id="UP001256673">
    <property type="component" value="Unassembled WGS sequence"/>
</dbReference>
<feature type="region of interest" description="Disordered" evidence="1">
    <location>
        <begin position="67"/>
        <end position="86"/>
    </location>
</feature>
<proteinExistence type="predicted"/>